<gene>
    <name evidence="2" type="ORF">RFI_06067</name>
</gene>
<feature type="region of interest" description="Disordered" evidence="1">
    <location>
        <begin position="154"/>
        <end position="196"/>
    </location>
</feature>
<sequence>SNAPSNILDLNRVGSNVSAVSNSTDSDGNYLSSLGDACGMMDLNKLELNEQMDNSKMLSMNRLPNVAYDQSTIGMKLSFNKPETGNANSIQNMEIDETMAPNGDDGIVEVQELSKYGSVSSSSSAAAAAEVIASVTTPTPPFLSSSLLLLNENKEAETKDQSNSSTLSHSTNKSSQSRAHKSNPQSSTLDIDPNRIVWVDDKDSLEKAKV</sequence>
<protein>
    <submittedName>
        <fullName evidence="2">Uncharacterized protein</fullName>
    </submittedName>
</protein>
<evidence type="ECO:0000256" key="1">
    <source>
        <dbReference type="SAM" id="MobiDB-lite"/>
    </source>
</evidence>
<accession>X6NYI2</accession>
<reference evidence="2 3" key="1">
    <citation type="journal article" date="2013" name="Curr. Biol.">
        <title>The Genome of the Foraminiferan Reticulomyxa filosa.</title>
        <authorList>
            <person name="Glockner G."/>
            <person name="Hulsmann N."/>
            <person name="Schleicher M."/>
            <person name="Noegel A.A."/>
            <person name="Eichinger L."/>
            <person name="Gallinger C."/>
            <person name="Pawlowski J."/>
            <person name="Sierra R."/>
            <person name="Euteneuer U."/>
            <person name="Pillet L."/>
            <person name="Moustafa A."/>
            <person name="Platzer M."/>
            <person name="Groth M."/>
            <person name="Szafranski K."/>
            <person name="Schliwa M."/>
        </authorList>
    </citation>
    <scope>NUCLEOTIDE SEQUENCE [LARGE SCALE GENOMIC DNA]</scope>
</reference>
<feature type="non-terminal residue" evidence="2">
    <location>
        <position position="1"/>
    </location>
</feature>
<comment type="caution">
    <text evidence="2">The sequence shown here is derived from an EMBL/GenBank/DDBJ whole genome shotgun (WGS) entry which is preliminary data.</text>
</comment>
<dbReference type="AlphaFoldDB" id="X6NYI2"/>
<evidence type="ECO:0000313" key="3">
    <source>
        <dbReference type="Proteomes" id="UP000023152"/>
    </source>
</evidence>
<organism evidence="2 3">
    <name type="scientific">Reticulomyxa filosa</name>
    <dbReference type="NCBI Taxonomy" id="46433"/>
    <lineage>
        <taxon>Eukaryota</taxon>
        <taxon>Sar</taxon>
        <taxon>Rhizaria</taxon>
        <taxon>Retaria</taxon>
        <taxon>Foraminifera</taxon>
        <taxon>Monothalamids</taxon>
        <taxon>Reticulomyxidae</taxon>
        <taxon>Reticulomyxa</taxon>
    </lineage>
</organism>
<keyword evidence="3" id="KW-1185">Reference proteome</keyword>
<evidence type="ECO:0000313" key="2">
    <source>
        <dbReference type="EMBL" id="ETO31051.1"/>
    </source>
</evidence>
<proteinExistence type="predicted"/>
<dbReference type="Proteomes" id="UP000023152">
    <property type="component" value="Unassembled WGS sequence"/>
</dbReference>
<name>X6NYI2_RETFI</name>
<feature type="compositionally biased region" description="Low complexity" evidence="1">
    <location>
        <begin position="161"/>
        <end position="177"/>
    </location>
</feature>
<dbReference type="EMBL" id="ASPP01005159">
    <property type="protein sequence ID" value="ETO31051.1"/>
    <property type="molecule type" value="Genomic_DNA"/>
</dbReference>